<comment type="subcellular location">
    <subcellularLocation>
        <location evidence="1">Membrane</location>
        <topology evidence="1">Multi-pass membrane protein</topology>
    </subcellularLocation>
</comment>
<name>A0ABQ6MVK7_9STRA</name>
<dbReference type="Proteomes" id="UP001165060">
    <property type="component" value="Unassembled WGS sequence"/>
</dbReference>
<keyword evidence="11" id="KW-1185">Reference proteome</keyword>
<keyword evidence="3" id="KW-0813">Transport</keyword>
<evidence type="ECO:0000256" key="1">
    <source>
        <dbReference type="ARBA" id="ARBA00004141"/>
    </source>
</evidence>
<feature type="transmembrane region" description="Helical" evidence="8">
    <location>
        <begin position="211"/>
        <end position="231"/>
    </location>
</feature>
<protein>
    <recommendedName>
        <fullName evidence="9">Amino acid transporter transmembrane domain-containing protein</fullName>
    </recommendedName>
</protein>
<evidence type="ECO:0000256" key="2">
    <source>
        <dbReference type="ARBA" id="ARBA00008066"/>
    </source>
</evidence>
<evidence type="ECO:0000256" key="3">
    <source>
        <dbReference type="ARBA" id="ARBA00022448"/>
    </source>
</evidence>
<dbReference type="PANTHER" id="PTHR22950">
    <property type="entry name" value="AMINO ACID TRANSPORTER"/>
    <property type="match status" value="1"/>
</dbReference>
<keyword evidence="7 8" id="KW-0472">Membrane</keyword>
<comment type="caution">
    <text evidence="10">The sequence shown here is derived from an EMBL/GenBank/DDBJ whole genome shotgun (WGS) entry which is preliminary data.</text>
</comment>
<feature type="domain" description="Amino acid transporter transmembrane" evidence="9">
    <location>
        <begin position="72"/>
        <end position="381"/>
    </location>
</feature>
<keyword evidence="4 8" id="KW-0812">Transmembrane</keyword>
<reference evidence="10 11" key="1">
    <citation type="journal article" date="2023" name="Commun. Biol.">
        <title>Genome analysis of Parmales, the sister group of diatoms, reveals the evolutionary specialization of diatoms from phago-mixotrophs to photoautotrophs.</title>
        <authorList>
            <person name="Ban H."/>
            <person name="Sato S."/>
            <person name="Yoshikawa S."/>
            <person name="Yamada K."/>
            <person name="Nakamura Y."/>
            <person name="Ichinomiya M."/>
            <person name="Sato N."/>
            <person name="Blanc-Mathieu R."/>
            <person name="Endo H."/>
            <person name="Kuwata A."/>
            <person name="Ogata H."/>
        </authorList>
    </citation>
    <scope>NUCLEOTIDE SEQUENCE [LARGE SCALE GENOMIC DNA]</scope>
</reference>
<feature type="transmembrane region" description="Helical" evidence="8">
    <location>
        <begin position="91"/>
        <end position="111"/>
    </location>
</feature>
<evidence type="ECO:0000256" key="8">
    <source>
        <dbReference type="SAM" id="Phobius"/>
    </source>
</evidence>
<dbReference type="InterPro" id="IPR013057">
    <property type="entry name" value="AA_transpt_TM"/>
</dbReference>
<feature type="transmembrane region" description="Helical" evidence="8">
    <location>
        <begin position="57"/>
        <end position="79"/>
    </location>
</feature>
<evidence type="ECO:0000256" key="4">
    <source>
        <dbReference type="ARBA" id="ARBA00022692"/>
    </source>
</evidence>
<gene>
    <name evidence="10" type="ORF">TeGR_g9553</name>
</gene>
<dbReference type="Pfam" id="PF01490">
    <property type="entry name" value="Aa_trans"/>
    <property type="match status" value="1"/>
</dbReference>
<evidence type="ECO:0000313" key="11">
    <source>
        <dbReference type="Proteomes" id="UP001165060"/>
    </source>
</evidence>
<evidence type="ECO:0000256" key="5">
    <source>
        <dbReference type="ARBA" id="ARBA00022970"/>
    </source>
</evidence>
<proteinExistence type="inferred from homology"/>
<feature type="transmembrane region" description="Helical" evidence="8">
    <location>
        <begin position="306"/>
        <end position="325"/>
    </location>
</feature>
<dbReference type="EMBL" id="BRYB01000585">
    <property type="protein sequence ID" value="GMI33419.1"/>
    <property type="molecule type" value="Genomic_DNA"/>
</dbReference>
<feature type="transmembrane region" description="Helical" evidence="8">
    <location>
        <begin position="167"/>
        <end position="191"/>
    </location>
</feature>
<feature type="transmembrane region" description="Helical" evidence="8">
    <location>
        <begin position="28"/>
        <end position="51"/>
    </location>
</feature>
<feature type="transmembrane region" description="Helical" evidence="8">
    <location>
        <begin position="363"/>
        <end position="385"/>
    </location>
</feature>
<evidence type="ECO:0000256" key="6">
    <source>
        <dbReference type="ARBA" id="ARBA00022989"/>
    </source>
</evidence>
<evidence type="ECO:0000259" key="9">
    <source>
        <dbReference type="Pfam" id="PF01490"/>
    </source>
</evidence>
<accession>A0ABQ6MVK7</accession>
<sequence>MVAGTPRKSDYDLVNRSSIQFESSGSGVLGAIMNFTNCVIGAGIIGTGGAIAKSGYLVSVLTLCVWFTLVLCVTIILPLCLHRKLDKLSKFSGISIISVFSISAIIIYQYAGAGVGTPFSGVEEDLLEVRSGYIGSLGTFVFAFVSHHTSHGVYRSLKDRNLEKWKVVSTVSLCIATCTTVTVGSFSYFTFWSDTSSDLFTIYPEGPLVDTAKILLSVTMLLTFPMPFFTCRELFLVYWQMLGEDEVDGLQDPGGEGQLIDVEEDLLGEQLLPADKDKGMSRLDIGLYLSTDKHNASGGLQLQTKYHVLLTLAFWLVSVGVALVAPTLGDVLNIVGCGTGSLIAFILPAIFARANGDKGWKTMGILVIGVLVAVLGTVFSIKSMIS</sequence>
<feature type="transmembrane region" description="Helical" evidence="8">
    <location>
        <begin position="331"/>
        <end position="351"/>
    </location>
</feature>
<feature type="transmembrane region" description="Helical" evidence="8">
    <location>
        <begin position="131"/>
        <end position="147"/>
    </location>
</feature>
<keyword evidence="6 8" id="KW-1133">Transmembrane helix</keyword>
<comment type="similarity">
    <text evidence="2">Belongs to the amino acid/polyamine transporter 2 family.</text>
</comment>
<evidence type="ECO:0000313" key="10">
    <source>
        <dbReference type="EMBL" id="GMI33419.1"/>
    </source>
</evidence>
<keyword evidence="5" id="KW-0029">Amino-acid transport</keyword>
<organism evidence="10 11">
    <name type="scientific">Tetraparma gracilis</name>
    <dbReference type="NCBI Taxonomy" id="2962635"/>
    <lineage>
        <taxon>Eukaryota</taxon>
        <taxon>Sar</taxon>
        <taxon>Stramenopiles</taxon>
        <taxon>Ochrophyta</taxon>
        <taxon>Bolidophyceae</taxon>
        <taxon>Parmales</taxon>
        <taxon>Triparmaceae</taxon>
        <taxon>Tetraparma</taxon>
    </lineage>
</organism>
<dbReference type="PANTHER" id="PTHR22950:SF458">
    <property type="entry name" value="SODIUM-COUPLED NEUTRAL AMINO ACID TRANSPORTER 11-RELATED"/>
    <property type="match status" value="1"/>
</dbReference>
<evidence type="ECO:0000256" key="7">
    <source>
        <dbReference type="ARBA" id="ARBA00023136"/>
    </source>
</evidence>